<sequence>MRDLAPEPLRGQEYAGMQEDEDDRDLPDEHQYNVPRLPDVEVGVIPTPAEVRGELCHSVLARKVREAIQILALRRGAGHQLPVGVDGALDIIVSGAVRLMYCPICNTGVTFGQRASFNTHFHREHDLLATTHAHLPVLEYVCRRCPSALDLSPRGTASRIQSTQASLGRHITAVVNHETDEAAGRQSEETGGDNSFREDPSEPRDRSQQETSKLGSRRSGDL</sequence>
<feature type="compositionally biased region" description="Basic and acidic residues" evidence="1">
    <location>
        <begin position="195"/>
        <end position="208"/>
    </location>
</feature>
<feature type="region of interest" description="Disordered" evidence="1">
    <location>
        <begin position="178"/>
        <end position="222"/>
    </location>
</feature>
<evidence type="ECO:0000313" key="3">
    <source>
        <dbReference type="Proteomes" id="UP000198287"/>
    </source>
</evidence>
<evidence type="ECO:0000313" key="2">
    <source>
        <dbReference type="EMBL" id="OXA39910.1"/>
    </source>
</evidence>
<dbReference type="AlphaFoldDB" id="A0A226D4A8"/>
<dbReference type="EMBL" id="LNIX01000036">
    <property type="protein sequence ID" value="OXA39910.1"/>
    <property type="molecule type" value="Genomic_DNA"/>
</dbReference>
<feature type="compositionally biased region" description="Basic and acidic residues" evidence="1">
    <location>
        <begin position="178"/>
        <end position="188"/>
    </location>
</feature>
<dbReference type="Proteomes" id="UP000198287">
    <property type="component" value="Unassembled WGS sequence"/>
</dbReference>
<evidence type="ECO:0000256" key="1">
    <source>
        <dbReference type="SAM" id="MobiDB-lite"/>
    </source>
</evidence>
<feature type="region of interest" description="Disordered" evidence="1">
    <location>
        <begin position="1"/>
        <end position="32"/>
    </location>
</feature>
<name>A0A226D4A8_FOLCA</name>
<proteinExistence type="predicted"/>
<reference evidence="2 3" key="1">
    <citation type="submission" date="2015-12" db="EMBL/GenBank/DDBJ databases">
        <title>The genome of Folsomia candida.</title>
        <authorList>
            <person name="Faddeeva A."/>
            <person name="Derks M.F."/>
            <person name="Anvar Y."/>
            <person name="Smit S."/>
            <person name="Van Straalen N."/>
            <person name="Roelofs D."/>
        </authorList>
    </citation>
    <scope>NUCLEOTIDE SEQUENCE [LARGE SCALE GENOMIC DNA]</scope>
    <source>
        <strain evidence="2 3">VU population</strain>
        <tissue evidence="2">Whole body</tissue>
    </source>
</reference>
<gene>
    <name evidence="2" type="ORF">Fcan01_25326</name>
</gene>
<organism evidence="2 3">
    <name type="scientific">Folsomia candida</name>
    <name type="common">Springtail</name>
    <dbReference type="NCBI Taxonomy" id="158441"/>
    <lineage>
        <taxon>Eukaryota</taxon>
        <taxon>Metazoa</taxon>
        <taxon>Ecdysozoa</taxon>
        <taxon>Arthropoda</taxon>
        <taxon>Hexapoda</taxon>
        <taxon>Collembola</taxon>
        <taxon>Entomobryomorpha</taxon>
        <taxon>Isotomoidea</taxon>
        <taxon>Isotomidae</taxon>
        <taxon>Proisotominae</taxon>
        <taxon>Folsomia</taxon>
    </lineage>
</organism>
<comment type="caution">
    <text evidence="2">The sequence shown here is derived from an EMBL/GenBank/DDBJ whole genome shotgun (WGS) entry which is preliminary data.</text>
</comment>
<protein>
    <submittedName>
        <fullName evidence="2">Uncharacterized protein</fullName>
    </submittedName>
</protein>
<accession>A0A226D4A8</accession>
<keyword evidence="3" id="KW-1185">Reference proteome</keyword>